<dbReference type="InterPro" id="IPR002298">
    <property type="entry name" value="DNA_polymerase_A"/>
</dbReference>
<dbReference type="InterPro" id="IPR043502">
    <property type="entry name" value="DNA/RNA_pol_sf"/>
</dbReference>
<keyword evidence="6" id="KW-0378">Hydrolase</keyword>
<dbReference type="GO" id="GO:0003887">
    <property type="term" value="F:DNA-directed DNA polymerase activity"/>
    <property type="evidence" value="ECO:0007669"/>
    <property type="project" value="UniProtKB-EC"/>
</dbReference>
<keyword evidence="6" id="KW-0540">Nuclease</keyword>
<evidence type="ECO:0000313" key="6">
    <source>
        <dbReference type="EMBL" id="RKW71322.1"/>
    </source>
</evidence>
<dbReference type="GO" id="GO:0006302">
    <property type="term" value="P:double-strand break repair"/>
    <property type="evidence" value="ECO:0007669"/>
    <property type="project" value="TreeGrafter"/>
</dbReference>
<accession>A0A496PLA7</accession>
<feature type="region of interest" description="Disordered" evidence="4">
    <location>
        <begin position="424"/>
        <end position="462"/>
    </location>
</feature>
<protein>
    <recommendedName>
        <fullName evidence="1">DNA-directed DNA polymerase</fullName>
        <ecNumber evidence="1">2.7.7.7</ecNumber>
    </recommendedName>
</protein>
<dbReference type="Proteomes" id="UP000273119">
    <property type="component" value="Unassembled WGS sequence"/>
</dbReference>
<feature type="compositionally biased region" description="Gly residues" evidence="4">
    <location>
        <begin position="432"/>
        <end position="453"/>
    </location>
</feature>
<dbReference type="NCBIfam" id="NF011538">
    <property type="entry name" value="PRK14975.1-1"/>
    <property type="match status" value="1"/>
</dbReference>
<dbReference type="AlphaFoldDB" id="A0A496PLA7"/>
<keyword evidence="7" id="KW-1185">Reference proteome</keyword>
<evidence type="ECO:0000256" key="1">
    <source>
        <dbReference type="ARBA" id="ARBA00012417"/>
    </source>
</evidence>
<sequence>MTAYLLAAADSAPGDPARRIVVPLDAAGLPAGRGTEVTAAQLPALVAAFQDNDPACRWVWEDTRVSYPELLRGGAEAVRCHDLGLSAQILRGAVPQAPAPLIPPRPAWISEEAPSQQDSLFDAPKTKGSTPQQLAAEYQRQLAALPQGPDGAKLRLLMSLDSAGALLAAEMNHDGLPWDRATHEALLERELGPRVPPGSRPARLADLAEQLKLLLDAPRMNPDSQPELLRALRRAGIDTASTRKWDLMEVKHPVIEPLMRYKKLQRLFTANGWGWLDAWLRDGRFHPDYVVAGVVTGRWASHGGGALQIPHDVRSAVRADPGHVLVVADASQLEPRILAAISADRELAQAARGTDLYQAIADRAFEGDRDLAKVAMLGAMYGGTTGPSAAMAPRLAATFPRATAFLEEAARTGERGGIVRTWLGRHSPAPGQAGGAATGPGGALGAPGGGGDPGPDLSDDAGFSDAEALAARRSSEAQARSFGRFTRNFVVQGSAAEWAECWMASLRTRLRRVAPRSRQVFFLHDEIMVHAHQDEAAAVQEAMTASAEEAARLLFGDIPVDFPVSIGQAQDYASAK</sequence>
<name>A0A496PLA7_9MICC</name>
<dbReference type="Gene3D" id="1.10.150.20">
    <property type="entry name" value="5' to 3' exonuclease, C-terminal subdomain"/>
    <property type="match status" value="1"/>
</dbReference>
<evidence type="ECO:0000256" key="4">
    <source>
        <dbReference type="SAM" id="MobiDB-lite"/>
    </source>
</evidence>
<keyword evidence="6" id="KW-0269">Exonuclease</keyword>
<dbReference type="GO" id="GO:0004527">
    <property type="term" value="F:exonuclease activity"/>
    <property type="evidence" value="ECO:0007669"/>
    <property type="project" value="UniProtKB-KW"/>
</dbReference>
<dbReference type="EC" id="2.7.7.7" evidence="1"/>
<dbReference type="PANTHER" id="PTHR10133">
    <property type="entry name" value="DNA POLYMERASE I"/>
    <property type="match status" value="1"/>
</dbReference>
<dbReference type="SUPFAM" id="SSF56672">
    <property type="entry name" value="DNA/RNA polymerases"/>
    <property type="match status" value="1"/>
</dbReference>
<dbReference type="PANTHER" id="PTHR10133:SF27">
    <property type="entry name" value="DNA POLYMERASE NU"/>
    <property type="match status" value="1"/>
</dbReference>
<evidence type="ECO:0000259" key="5">
    <source>
        <dbReference type="SMART" id="SM00482"/>
    </source>
</evidence>
<dbReference type="GO" id="GO:0006261">
    <property type="term" value="P:DNA-templated DNA replication"/>
    <property type="evidence" value="ECO:0007669"/>
    <property type="project" value="InterPro"/>
</dbReference>
<dbReference type="Gene3D" id="3.30.70.370">
    <property type="match status" value="1"/>
</dbReference>
<dbReference type="CDD" id="cd06444">
    <property type="entry name" value="DNA_pol_A"/>
    <property type="match status" value="1"/>
</dbReference>
<dbReference type="GO" id="GO:0003677">
    <property type="term" value="F:DNA binding"/>
    <property type="evidence" value="ECO:0007669"/>
    <property type="project" value="InterPro"/>
</dbReference>
<dbReference type="RefSeq" id="WP_121483586.1">
    <property type="nucleotide sequence ID" value="NZ_QQXL01000001.1"/>
</dbReference>
<evidence type="ECO:0000256" key="2">
    <source>
        <dbReference type="ARBA" id="ARBA00022705"/>
    </source>
</evidence>
<reference evidence="6 7" key="1">
    <citation type="submission" date="2018-07" db="EMBL/GenBank/DDBJ databases">
        <title>Arthrobacter sp. nov., isolated from raw cow's milk with high bacterial count.</title>
        <authorList>
            <person name="Hahne J."/>
            <person name="Isele D."/>
            <person name="Lipski A."/>
        </authorList>
    </citation>
    <scope>NUCLEOTIDE SEQUENCE [LARGE SCALE GENOMIC DNA]</scope>
    <source>
        <strain evidence="6 7">JZ R-183</strain>
    </source>
</reference>
<organism evidence="6 7">
    <name type="scientific">Galactobacter caseinivorans</name>
    <dbReference type="NCBI Taxonomy" id="2676123"/>
    <lineage>
        <taxon>Bacteria</taxon>
        <taxon>Bacillati</taxon>
        <taxon>Actinomycetota</taxon>
        <taxon>Actinomycetes</taxon>
        <taxon>Micrococcales</taxon>
        <taxon>Micrococcaceae</taxon>
        <taxon>Galactobacter</taxon>
    </lineage>
</organism>
<keyword evidence="2" id="KW-0235">DNA replication</keyword>
<dbReference type="SMART" id="SM00482">
    <property type="entry name" value="POLAc"/>
    <property type="match status" value="1"/>
</dbReference>
<dbReference type="Pfam" id="PF00476">
    <property type="entry name" value="DNA_pol_A"/>
    <property type="match status" value="1"/>
</dbReference>
<dbReference type="EMBL" id="QQXL01000001">
    <property type="protein sequence ID" value="RKW71322.1"/>
    <property type="molecule type" value="Genomic_DNA"/>
</dbReference>
<comment type="caution">
    <text evidence="6">The sequence shown here is derived from an EMBL/GenBank/DDBJ whole genome shotgun (WGS) entry which is preliminary data.</text>
</comment>
<gene>
    <name evidence="6" type="ORF">DWQ67_00185</name>
</gene>
<dbReference type="InterPro" id="IPR001098">
    <property type="entry name" value="DNA-dir_DNA_pol_A_palm_dom"/>
</dbReference>
<comment type="catalytic activity">
    <reaction evidence="3">
        <text>DNA(n) + a 2'-deoxyribonucleoside 5'-triphosphate = DNA(n+1) + diphosphate</text>
        <dbReference type="Rhea" id="RHEA:22508"/>
        <dbReference type="Rhea" id="RHEA-COMP:17339"/>
        <dbReference type="Rhea" id="RHEA-COMP:17340"/>
        <dbReference type="ChEBI" id="CHEBI:33019"/>
        <dbReference type="ChEBI" id="CHEBI:61560"/>
        <dbReference type="ChEBI" id="CHEBI:173112"/>
        <dbReference type="EC" id="2.7.7.7"/>
    </reaction>
</comment>
<feature type="domain" description="DNA-directed DNA polymerase family A palm" evidence="5">
    <location>
        <begin position="310"/>
        <end position="535"/>
    </location>
</feature>
<proteinExistence type="predicted"/>
<evidence type="ECO:0000256" key="3">
    <source>
        <dbReference type="ARBA" id="ARBA00049244"/>
    </source>
</evidence>
<evidence type="ECO:0000313" key="7">
    <source>
        <dbReference type="Proteomes" id="UP000273119"/>
    </source>
</evidence>